<evidence type="ECO:0000313" key="2">
    <source>
        <dbReference type="Proteomes" id="UP001457282"/>
    </source>
</evidence>
<accession>A0AAW1WI02</accession>
<keyword evidence="2" id="KW-1185">Reference proteome</keyword>
<name>A0AAW1WI02_RUBAR</name>
<dbReference type="Proteomes" id="UP001457282">
    <property type="component" value="Unassembled WGS sequence"/>
</dbReference>
<evidence type="ECO:0000313" key="1">
    <source>
        <dbReference type="EMBL" id="KAK9923471.1"/>
    </source>
</evidence>
<comment type="caution">
    <text evidence="1">The sequence shown here is derived from an EMBL/GenBank/DDBJ whole genome shotgun (WGS) entry which is preliminary data.</text>
</comment>
<sequence length="113" mass="13301">MDNVLDEWNTQALKQQIEEQENECENVLVIKKKTIKQLNISLTSIAEERQRSEFLPISDNHTATSIEHQEGFYFRSIRKVLLFKIRNQDPHQPPHFLFFPFSTLIFAANDQLA</sequence>
<proteinExistence type="predicted"/>
<dbReference type="AlphaFoldDB" id="A0AAW1WI02"/>
<reference evidence="1 2" key="1">
    <citation type="journal article" date="2023" name="G3 (Bethesda)">
        <title>A chromosome-length genome assembly and annotation of blackberry (Rubus argutus, cv. 'Hillquist').</title>
        <authorList>
            <person name="Bruna T."/>
            <person name="Aryal R."/>
            <person name="Dudchenko O."/>
            <person name="Sargent D.J."/>
            <person name="Mead D."/>
            <person name="Buti M."/>
            <person name="Cavallini A."/>
            <person name="Hytonen T."/>
            <person name="Andres J."/>
            <person name="Pham M."/>
            <person name="Weisz D."/>
            <person name="Mascagni F."/>
            <person name="Usai G."/>
            <person name="Natali L."/>
            <person name="Bassil N."/>
            <person name="Fernandez G.E."/>
            <person name="Lomsadze A."/>
            <person name="Armour M."/>
            <person name="Olukolu B."/>
            <person name="Poorten T."/>
            <person name="Britton C."/>
            <person name="Davik J."/>
            <person name="Ashrafi H."/>
            <person name="Aiden E.L."/>
            <person name="Borodovsky M."/>
            <person name="Worthington M."/>
        </authorList>
    </citation>
    <scope>NUCLEOTIDE SEQUENCE [LARGE SCALE GENOMIC DNA]</scope>
    <source>
        <strain evidence="1">PI 553951</strain>
    </source>
</reference>
<organism evidence="1 2">
    <name type="scientific">Rubus argutus</name>
    <name type="common">Southern blackberry</name>
    <dbReference type="NCBI Taxonomy" id="59490"/>
    <lineage>
        <taxon>Eukaryota</taxon>
        <taxon>Viridiplantae</taxon>
        <taxon>Streptophyta</taxon>
        <taxon>Embryophyta</taxon>
        <taxon>Tracheophyta</taxon>
        <taxon>Spermatophyta</taxon>
        <taxon>Magnoliopsida</taxon>
        <taxon>eudicotyledons</taxon>
        <taxon>Gunneridae</taxon>
        <taxon>Pentapetalae</taxon>
        <taxon>rosids</taxon>
        <taxon>fabids</taxon>
        <taxon>Rosales</taxon>
        <taxon>Rosaceae</taxon>
        <taxon>Rosoideae</taxon>
        <taxon>Rosoideae incertae sedis</taxon>
        <taxon>Rubus</taxon>
    </lineage>
</organism>
<protein>
    <submittedName>
        <fullName evidence="1">Uncharacterized protein</fullName>
    </submittedName>
</protein>
<dbReference type="EMBL" id="JBEDUW010000006">
    <property type="protein sequence ID" value="KAK9923471.1"/>
    <property type="molecule type" value="Genomic_DNA"/>
</dbReference>
<gene>
    <name evidence="1" type="ORF">M0R45_031888</name>
</gene>